<comment type="caution">
    <text evidence="1">The sequence shown here is derived from an EMBL/GenBank/DDBJ whole genome shotgun (WGS) entry which is preliminary data.</text>
</comment>
<proteinExistence type="predicted"/>
<sequence length="253" mass="29810">MKTIIPLKNHKKNHICIIIFGFLLSISNLYSQNNKEESFYNWFDNSVGKENLSINNGPAYKDTYVTIGDNNMYYVNKFMKGNVTYDGQIYYDINIKYNINSDQLIINPIGDSKYSSIAVIQDKTSAFYVNGKNFVKLNKEVSTLPQLTTGYYELTALREGFNFYIKHFKKMESKTQDYKAYSYFTEDNSYFIFYNKTFYTSNSKSEIIKIFPDQKKQINDFYAMNREIRKSDNDQFMINLLKFINTSLLITEK</sequence>
<name>A0A502ER90_9FLAO</name>
<organism evidence="1 2">
    <name type="scientific">Flavobacterium pectinovorum</name>
    <dbReference type="NCBI Taxonomy" id="29533"/>
    <lineage>
        <taxon>Bacteria</taxon>
        <taxon>Pseudomonadati</taxon>
        <taxon>Bacteroidota</taxon>
        <taxon>Flavobacteriia</taxon>
        <taxon>Flavobacteriales</taxon>
        <taxon>Flavobacteriaceae</taxon>
        <taxon>Flavobacterium</taxon>
    </lineage>
</organism>
<reference evidence="1 2" key="1">
    <citation type="journal article" date="2019" name="Environ. Microbiol.">
        <title>Species interactions and distinct microbial communities in high Arctic permafrost affected cryosols are associated with the CH4 and CO2 gas fluxes.</title>
        <authorList>
            <person name="Altshuler I."/>
            <person name="Hamel J."/>
            <person name="Turney S."/>
            <person name="Magnuson E."/>
            <person name="Levesque R."/>
            <person name="Greer C."/>
            <person name="Whyte L.G."/>
        </authorList>
    </citation>
    <scope>NUCLEOTIDE SEQUENCE [LARGE SCALE GENOMIC DNA]</scope>
    <source>
        <strain evidence="1 2">42</strain>
    </source>
</reference>
<evidence type="ECO:0000313" key="1">
    <source>
        <dbReference type="EMBL" id="TPG39429.1"/>
    </source>
</evidence>
<protein>
    <submittedName>
        <fullName evidence="1">Uncharacterized protein</fullName>
    </submittedName>
</protein>
<dbReference type="EMBL" id="RCZH01000008">
    <property type="protein sequence ID" value="TPG39429.1"/>
    <property type="molecule type" value="Genomic_DNA"/>
</dbReference>
<accession>A0A502ER90</accession>
<dbReference type="Proteomes" id="UP000319700">
    <property type="component" value="Unassembled WGS sequence"/>
</dbReference>
<dbReference type="OrthoDB" id="1187639at2"/>
<evidence type="ECO:0000313" key="2">
    <source>
        <dbReference type="Proteomes" id="UP000319700"/>
    </source>
</evidence>
<keyword evidence="2" id="KW-1185">Reference proteome</keyword>
<gene>
    <name evidence="1" type="ORF">EAH81_14390</name>
</gene>
<dbReference type="AlphaFoldDB" id="A0A502ER90"/>
<dbReference type="RefSeq" id="WP_140508153.1">
    <property type="nucleotide sequence ID" value="NZ_RCZH01000008.1"/>
</dbReference>